<sequence length="642" mass="70279">MSYERLNLMPPQMRRRTAMRGRHVSWPTEMDNVQELGIIADMQCGGWSTHLLTSKGALYSVGVLDGLRSQIRQAPNGHVQHMQQMKTSPHTLRFPPGFPHPTERYDPATAVEQFSAGRSHVLALSDSGRIWSWDNIDQGAQHVKFLNVDLKEGGKRPQKGTVKKVVAGWNKSAALVEGEGIVLWDPLTLSDDDTEIEDTALVLESATVPDSGHQRSASDHRSRTQPTDSEAIGEVTNFIVLEHLVVFCTHLGKVFASQITWTDETQSASPVFPVPLLFPDSTSDITSESTDTPLATDIQGSFRSFAIFTSDGRVLTGIQDDHLFALSTPGRTAPPLSAIPALQHTNVISIAFGDYHYHALHSTGHITSYGQEPQGCGALGLGGRGDPEGRLRGIRYMGIGGDGRLIPQALVGGRRVWFEKEKKDWIAFITSGGRDPEEARERMRMLAETDVQGEVSEWVEREGNTWEERFGGGATGKTNEQDGEDQLPSYFALSVTAAGWHSGALVLVDEKKADRIRHGCIVHEDQTKDPKLAEDPQAQQRDAEPPGQQSGGFIASTLAWATDMSRWFLGLPTSADAAATAANPGLRRGPRHLTSPFADPVNHGAATGNGQSYVWAADYFPRLRLRDGREMPGSAPFSEWRS</sequence>
<protein>
    <submittedName>
        <fullName evidence="1">Uncharacterized protein</fullName>
    </submittedName>
</protein>
<evidence type="ECO:0000313" key="2">
    <source>
        <dbReference type="Proteomes" id="UP001320706"/>
    </source>
</evidence>
<gene>
    <name evidence="1" type="ORF">M8818_000568</name>
</gene>
<name>A0ACC3SNW5_9PEZI</name>
<dbReference type="EMBL" id="JAMKPW020000002">
    <property type="protein sequence ID" value="KAK8220152.1"/>
    <property type="molecule type" value="Genomic_DNA"/>
</dbReference>
<organism evidence="1 2">
    <name type="scientific">Zalaria obscura</name>
    <dbReference type="NCBI Taxonomy" id="2024903"/>
    <lineage>
        <taxon>Eukaryota</taxon>
        <taxon>Fungi</taxon>
        <taxon>Dikarya</taxon>
        <taxon>Ascomycota</taxon>
        <taxon>Pezizomycotina</taxon>
        <taxon>Dothideomycetes</taxon>
        <taxon>Dothideomycetidae</taxon>
        <taxon>Dothideales</taxon>
        <taxon>Zalariaceae</taxon>
        <taxon>Zalaria</taxon>
    </lineage>
</organism>
<evidence type="ECO:0000313" key="1">
    <source>
        <dbReference type="EMBL" id="KAK8220152.1"/>
    </source>
</evidence>
<reference evidence="1" key="1">
    <citation type="submission" date="2024-02" db="EMBL/GenBank/DDBJ databases">
        <title>Metagenome Assembled Genome of Zalaria obscura JY119.</title>
        <authorList>
            <person name="Vighnesh L."/>
            <person name="Jagadeeshwari U."/>
            <person name="Venkata Ramana C."/>
            <person name="Sasikala C."/>
        </authorList>
    </citation>
    <scope>NUCLEOTIDE SEQUENCE</scope>
    <source>
        <strain evidence="1">JY119</strain>
    </source>
</reference>
<keyword evidence="2" id="KW-1185">Reference proteome</keyword>
<dbReference type="Proteomes" id="UP001320706">
    <property type="component" value="Unassembled WGS sequence"/>
</dbReference>
<proteinExistence type="predicted"/>
<accession>A0ACC3SNW5</accession>
<comment type="caution">
    <text evidence="1">The sequence shown here is derived from an EMBL/GenBank/DDBJ whole genome shotgun (WGS) entry which is preliminary data.</text>
</comment>